<reference evidence="3" key="1">
    <citation type="submission" date="2025-08" db="UniProtKB">
        <authorList>
            <consortium name="Ensembl"/>
        </authorList>
    </citation>
    <scope>IDENTIFICATION</scope>
</reference>
<dbReference type="InterPro" id="IPR001304">
    <property type="entry name" value="C-type_lectin-like"/>
</dbReference>
<dbReference type="InterPro" id="IPR016186">
    <property type="entry name" value="C-type_lectin-like/link_sf"/>
</dbReference>
<accession>A0A8P4G5L8</accession>
<evidence type="ECO:0000313" key="3">
    <source>
        <dbReference type="Ensembl" id="ENSDLAP00005073815.1"/>
    </source>
</evidence>
<feature type="domain" description="C-type lectin" evidence="2">
    <location>
        <begin position="81"/>
        <end position="192"/>
    </location>
</feature>
<dbReference type="PROSITE" id="PS00615">
    <property type="entry name" value="C_TYPE_LECTIN_1"/>
    <property type="match status" value="1"/>
</dbReference>
<proteinExistence type="predicted"/>
<dbReference type="InterPro" id="IPR016187">
    <property type="entry name" value="CTDL_fold"/>
</dbReference>
<dbReference type="PANTHER" id="PTHR45784">
    <property type="entry name" value="C-TYPE LECTIN DOMAIN FAMILY 20 MEMBER A-RELATED"/>
    <property type="match status" value="1"/>
</dbReference>
<dbReference type="SUPFAM" id="SSF56436">
    <property type="entry name" value="C-type lectin-like"/>
    <property type="match status" value="1"/>
</dbReference>
<dbReference type="Gene3D" id="3.10.100.10">
    <property type="entry name" value="Mannose-Binding Protein A, subunit A"/>
    <property type="match status" value="1"/>
</dbReference>
<dbReference type="Pfam" id="PF00059">
    <property type="entry name" value="Lectin_C"/>
    <property type="match status" value="1"/>
</dbReference>
<evidence type="ECO:0000259" key="2">
    <source>
        <dbReference type="PROSITE" id="PS50041"/>
    </source>
</evidence>
<keyword evidence="4" id="KW-1185">Reference proteome</keyword>
<protein>
    <recommendedName>
        <fullName evidence="2">C-type lectin domain-containing protein</fullName>
    </recommendedName>
</protein>
<evidence type="ECO:0000256" key="1">
    <source>
        <dbReference type="ARBA" id="ARBA00023157"/>
    </source>
</evidence>
<reference evidence="3" key="2">
    <citation type="submission" date="2025-09" db="UniProtKB">
        <authorList>
            <consortium name="Ensembl"/>
        </authorList>
    </citation>
    <scope>IDENTIFICATION</scope>
</reference>
<keyword evidence="1" id="KW-1015">Disulfide bond</keyword>
<dbReference type="Proteomes" id="UP000694389">
    <property type="component" value="Unassembled WGS sequence"/>
</dbReference>
<evidence type="ECO:0000313" key="4">
    <source>
        <dbReference type="Proteomes" id="UP000694389"/>
    </source>
</evidence>
<dbReference type="GeneTree" id="ENSGT01100000263473"/>
<dbReference type="SMART" id="SM00034">
    <property type="entry name" value="CLECT"/>
    <property type="match status" value="1"/>
</dbReference>
<dbReference type="CDD" id="cd03602">
    <property type="entry name" value="CLECT_1"/>
    <property type="match status" value="1"/>
</dbReference>
<dbReference type="InterPro" id="IPR018378">
    <property type="entry name" value="C-type_lectin_CS"/>
</dbReference>
<dbReference type="Ensembl" id="ENSDLAT00005075717.1">
    <property type="protein sequence ID" value="ENSDLAP00005073815.1"/>
    <property type="gene ID" value="ENSDLAG00005027774.1"/>
</dbReference>
<name>A0A8P4G5L8_DICLA</name>
<dbReference type="PROSITE" id="PS50041">
    <property type="entry name" value="C_TYPE_LECTIN_2"/>
    <property type="match status" value="1"/>
</dbReference>
<dbReference type="PANTHER" id="PTHR45784:SF3">
    <property type="entry name" value="C-TYPE LECTIN DOMAIN FAMILY 4 MEMBER K-LIKE-RELATED"/>
    <property type="match status" value="1"/>
</dbReference>
<sequence>MLTSEVKNILVQFLELFSASLRLFAFIICDYKVSVSQSNKLYLVDFKDISILNCRRTTVDAAWMENCMLWYLCPTLHCGLFPGPNVTFVPNNNLMTWTEAQSYCREHHTDLATVRNMAENQKVSELVPSGQDIWIGLYRDPWKWSDGSTSSFRYWRPMEPNGPNELCVAADFSHSGRWEDWNCDQKRAFICYRQREW</sequence>
<dbReference type="AlphaFoldDB" id="A0A8P4G5L8"/>
<organism evidence="3 4">
    <name type="scientific">Dicentrarchus labrax</name>
    <name type="common">European seabass</name>
    <name type="synonym">Morone labrax</name>
    <dbReference type="NCBI Taxonomy" id="13489"/>
    <lineage>
        <taxon>Eukaryota</taxon>
        <taxon>Metazoa</taxon>
        <taxon>Chordata</taxon>
        <taxon>Craniata</taxon>
        <taxon>Vertebrata</taxon>
        <taxon>Euteleostomi</taxon>
        <taxon>Actinopterygii</taxon>
        <taxon>Neopterygii</taxon>
        <taxon>Teleostei</taxon>
        <taxon>Neoteleostei</taxon>
        <taxon>Acanthomorphata</taxon>
        <taxon>Eupercaria</taxon>
        <taxon>Moronidae</taxon>
        <taxon>Dicentrarchus</taxon>
    </lineage>
</organism>